<organism evidence="1 2">
    <name type="scientific">Natronococcus pandeyae</name>
    <dbReference type="NCBI Taxonomy" id="2055836"/>
    <lineage>
        <taxon>Archaea</taxon>
        <taxon>Methanobacteriati</taxon>
        <taxon>Methanobacteriota</taxon>
        <taxon>Stenosarchaea group</taxon>
        <taxon>Halobacteria</taxon>
        <taxon>Halobacteriales</taxon>
        <taxon>Natrialbaceae</taxon>
        <taxon>Natronococcus</taxon>
    </lineage>
</organism>
<evidence type="ECO:0000313" key="2">
    <source>
        <dbReference type="Proteomes" id="UP000766904"/>
    </source>
</evidence>
<evidence type="ECO:0000313" key="1">
    <source>
        <dbReference type="EMBL" id="TYL36477.1"/>
    </source>
</evidence>
<gene>
    <name evidence="1" type="ORF">CV102_21870</name>
</gene>
<name>A0A8J8PZY2_9EURY</name>
<reference evidence="1" key="1">
    <citation type="submission" date="2017-11" db="EMBL/GenBank/DDBJ databases">
        <authorList>
            <person name="Kajale S.C."/>
            <person name="Sharma A."/>
        </authorList>
    </citation>
    <scope>NUCLEOTIDE SEQUENCE</scope>
    <source>
        <strain evidence="1">LS1_42</strain>
    </source>
</reference>
<dbReference type="EMBL" id="PHNJ01000017">
    <property type="protein sequence ID" value="TYL36477.1"/>
    <property type="molecule type" value="Genomic_DNA"/>
</dbReference>
<keyword evidence="2" id="KW-1185">Reference proteome</keyword>
<dbReference type="AlphaFoldDB" id="A0A8J8PZY2"/>
<comment type="caution">
    <text evidence="1">The sequence shown here is derived from an EMBL/GenBank/DDBJ whole genome shotgun (WGS) entry which is preliminary data.</text>
</comment>
<sequence>MPRRRRFDNGTENTPAIELERYCHGCPIAVALSGFIVLANRYGYGPRGRFQSANRWLYY</sequence>
<proteinExistence type="predicted"/>
<dbReference type="Proteomes" id="UP000766904">
    <property type="component" value="Unassembled WGS sequence"/>
</dbReference>
<protein>
    <submittedName>
        <fullName evidence="1">Uncharacterized protein</fullName>
    </submittedName>
</protein>
<accession>A0A8J8PZY2</accession>